<keyword evidence="7" id="KW-0150">Chloroplast</keyword>
<protein>
    <recommendedName>
        <fullName evidence="6">Small ribosomal subunit protein bS20c</fullName>
    </recommendedName>
</protein>
<dbReference type="GO" id="GO:0003735">
    <property type="term" value="F:structural constituent of ribosome"/>
    <property type="evidence" value="ECO:0007669"/>
    <property type="project" value="InterPro"/>
</dbReference>
<dbReference type="NCBIfam" id="TIGR00029">
    <property type="entry name" value="S20"/>
    <property type="match status" value="1"/>
</dbReference>
<dbReference type="RefSeq" id="YP_009392269.1">
    <property type="nucleotide sequence ID" value="NC_035262.1"/>
</dbReference>
<evidence type="ECO:0000256" key="2">
    <source>
        <dbReference type="ARBA" id="ARBA00022730"/>
    </source>
</evidence>
<dbReference type="Pfam" id="PF01649">
    <property type="entry name" value="Ribosomal_S20p"/>
    <property type="match status" value="1"/>
</dbReference>
<dbReference type="GO" id="GO:0009507">
    <property type="term" value="C:chloroplast"/>
    <property type="evidence" value="ECO:0007669"/>
    <property type="project" value="UniProtKB-SubCell"/>
</dbReference>
<accession>A0A1Z1M4R3</accession>
<keyword evidence="4 6" id="KW-0689">Ribosomal protein</keyword>
<dbReference type="GeneID" id="33353776"/>
<evidence type="ECO:0000313" key="7">
    <source>
        <dbReference type="EMBL" id="ARW60831.1"/>
    </source>
</evidence>
<sequence length="101" mass="11684">MPQILSGTKNTRIILRNRYRNRKYKLSIKAATKKYLISLYNINNVTFDDVNLVVCQNNLSAVYQKIDKAVKKKVLHKNTASRKKARLSQMLKASNMNVEVN</sequence>
<dbReference type="GO" id="GO:0006412">
    <property type="term" value="P:translation"/>
    <property type="evidence" value="ECO:0007669"/>
    <property type="project" value="UniProtKB-UniRule"/>
</dbReference>
<dbReference type="InterPro" id="IPR036510">
    <property type="entry name" value="Ribosomal_bS20_sf"/>
</dbReference>
<dbReference type="EMBL" id="MF101415">
    <property type="protein sequence ID" value="ARW60831.1"/>
    <property type="molecule type" value="Genomic_DNA"/>
</dbReference>
<dbReference type="PANTHER" id="PTHR33398:SF1">
    <property type="entry name" value="SMALL RIBOSOMAL SUBUNIT PROTEIN BS20C"/>
    <property type="match status" value="1"/>
</dbReference>
<reference evidence="7" key="1">
    <citation type="journal article" date="2017" name="J. Phycol.">
        <title>Analysis of chloroplast genomes and a supermatrix inform reclassification of the Rhodomelaceae (Rhodophyta).</title>
        <authorList>
            <person name="Diaz-Tapia P."/>
            <person name="Maggs C.A."/>
            <person name="West J.A."/>
            <person name="Verbruggen H."/>
        </authorList>
    </citation>
    <scope>NUCLEOTIDE SEQUENCE</scope>
    <source>
        <strain evidence="7">JW2841</strain>
    </source>
</reference>
<keyword evidence="5 6" id="KW-0687">Ribonucleoprotein</keyword>
<keyword evidence="3 6" id="KW-0694">RNA-binding</keyword>
<comment type="function">
    <text evidence="6">Binds directly to 16S ribosomal RNA.</text>
</comment>
<dbReference type="SUPFAM" id="SSF46992">
    <property type="entry name" value="Ribosomal protein S20"/>
    <property type="match status" value="1"/>
</dbReference>
<name>A0A1Z1M4R3_OSMFI</name>
<dbReference type="HAMAP" id="MF_00500">
    <property type="entry name" value="Ribosomal_bS20"/>
    <property type="match status" value="1"/>
</dbReference>
<dbReference type="GO" id="GO:0070181">
    <property type="term" value="F:small ribosomal subunit rRNA binding"/>
    <property type="evidence" value="ECO:0007669"/>
    <property type="project" value="TreeGrafter"/>
</dbReference>
<keyword evidence="2 6" id="KW-0699">rRNA-binding</keyword>
<comment type="similarity">
    <text evidence="1 6">Belongs to the bacterial ribosomal protein bS20 family.</text>
</comment>
<dbReference type="GO" id="GO:0015935">
    <property type="term" value="C:small ribosomal subunit"/>
    <property type="evidence" value="ECO:0007669"/>
    <property type="project" value="TreeGrafter"/>
</dbReference>
<comment type="subcellular location">
    <subcellularLocation>
        <location evidence="6">Plastid</location>
        <location evidence="6">Chloroplast</location>
    </subcellularLocation>
</comment>
<evidence type="ECO:0000256" key="4">
    <source>
        <dbReference type="ARBA" id="ARBA00022980"/>
    </source>
</evidence>
<evidence type="ECO:0000256" key="3">
    <source>
        <dbReference type="ARBA" id="ARBA00022884"/>
    </source>
</evidence>
<organism evidence="7">
    <name type="scientific">Osmundaria fimbriata</name>
    <name type="common">Red alga</name>
    <name type="synonym">Delesseria fimbriata</name>
    <dbReference type="NCBI Taxonomy" id="228265"/>
    <lineage>
        <taxon>Eukaryota</taxon>
        <taxon>Rhodophyta</taxon>
        <taxon>Florideophyceae</taxon>
        <taxon>Rhodymeniophycidae</taxon>
        <taxon>Ceramiales</taxon>
        <taxon>Rhodomelaceae</taxon>
        <taxon>Amansieae</taxon>
        <taxon>Osmundaria</taxon>
    </lineage>
</organism>
<evidence type="ECO:0000256" key="6">
    <source>
        <dbReference type="HAMAP-Rule" id="MF_00500"/>
    </source>
</evidence>
<dbReference type="Gene3D" id="1.20.58.110">
    <property type="entry name" value="Ribosomal protein S20"/>
    <property type="match status" value="1"/>
</dbReference>
<dbReference type="AlphaFoldDB" id="A0A1Z1M4R3"/>
<geneLocation type="chloroplast" evidence="7"/>
<dbReference type="PANTHER" id="PTHR33398">
    <property type="entry name" value="30S RIBOSOMAL PROTEIN S20"/>
    <property type="match status" value="1"/>
</dbReference>
<keyword evidence="7" id="KW-0934">Plastid</keyword>
<gene>
    <name evidence="6 7" type="primary">rps20</name>
</gene>
<evidence type="ECO:0000256" key="1">
    <source>
        <dbReference type="ARBA" id="ARBA00007634"/>
    </source>
</evidence>
<evidence type="ECO:0000256" key="5">
    <source>
        <dbReference type="ARBA" id="ARBA00023274"/>
    </source>
</evidence>
<proteinExistence type="inferred from homology"/>
<dbReference type="InterPro" id="IPR002583">
    <property type="entry name" value="Ribosomal_bS20"/>
</dbReference>